<accession>A0A0D9W199</accession>
<reference evidence="1 2" key="1">
    <citation type="submission" date="2012-08" db="EMBL/GenBank/DDBJ databases">
        <title>Oryza genome evolution.</title>
        <authorList>
            <person name="Wing R.A."/>
        </authorList>
    </citation>
    <scope>NUCLEOTIDE SEQUENCE</scope>
</reference>
<dbReference type="PANTHER" id="PTHR18868">
    <property type="entry name" value="OS07G0665300 PROTEIN-RELATED"/>
    <property type="match status" value="1"/>
</dbReference>
<organism evidence="1 2">
    <name type="scientific">Leersia perrieri</name>
    <dbReference type="NCBI Taxonomy" id="77586"/>
    <lineage>
        <taxon>Eukaryota</taxon>
        <taxon>Viridiplantae</taxon>
        <taxon>Streptophyta</taxon>
        <taxon>Embryophyta</taxon>
        <taxon>Tracheophyta</taxon>
        <taxon>Spermatophyta</taxon>
        <taxon>Magnoliopsida</taxon>
        <taxon>Liliopsida</taxon>
        <taxon>Poales</taxon>
        <taxon>Poaceae</taxon>
        <taxon>BOP clade</taxon>
        <taxon>Oryzoideae</taxon>
        <taxon>Oryzeae</taxon>
        <taxon>Oryzinae</taxon>
        <taxon>Leersia</taxon>
    </lineage>
</organism>
<evidence type="ECO:0000313" key="1">
    <source>
        <dbReference type="EnsemblPlants" id="LPERR03G34690.1"/>
    </source>
</evidence>
<dbReference type="AlphaFoldDB" id="A0A0D9W199"/>
<reference evidence="1" key="3">
    <citation type="submission" date="2015-04" db="UniProtKB">
        <authorList>
            <consortium name="EnsemblPlants"/>
        </authorList>
    </citation>
    <scope>IDENTIFICATION</scope>
</reference>
<proteinExistence type="predicted"/>
<keyword evidence="2" id="KW-1185">Reference proteome</keyword>
<dbReference type="PANTHER" id="PTHR18868:SF46">
    <property type="entry name" value="EXPRESSED PROTEIN"/>
    <property type="match status" value="1"/>
</dbReference>
<dbReference type="Proteomes" id="UP000032180">
    <property type="component" value="Chromosome 3"/>
</dbReference>
<dbReference type="HOGENOM" id="CLU_1047175_0_0_1"/>
<dbReference type="EnsemblPlants" id="LPERR03G34690.1">
    <property type="protein sequence ID" value="LPERR03G34690.1"/>
    <property type="gene ID" value="LPERR03G34690"/>
</dbReference>
<reference evidence="2" key="2">
    <citation type="submission" date="2013-12" db="EMBL/GenBank/DDBJ databases">
        <authorList>
            <person name="Yu Y."/>
            <person name="Lee S."/>
            <person name="de Baynast K."/>
            <person name="Wissotski M."/>
            <person name="Liu L."/>
            <person name="Talag J."/>
            <person name="Goicoechea J."/>
            <person name="Angelova A."/>
            <person name="Jetty R."/>
            <person name="Kudrna D."/>
            <person name="Golser W."/>
            <person name="Rivera L."/>
            <person name="Zhang J."/>
            <person name="Wing R."/>
        </authorList>
    </citation>
    <scope>NUCLEOTIDE SEQUENCE</scope>
</reference>
<protein>
    <submittedName>
        <fullName evidence="1">Uncharacterized protein</fullName>
    </submittedName>
</protein>
<evidence type="ECO:0000313" key="2">
    <source>
        <dbReference type="Proteomes" id="UP000032180"/>
    </source>
</evidence>
<sequence length="266" mass="29132">MDLCCVCSRGIFGACLNSMGYPKPPLNVLDDGMILAYSFEKNFAFDSEDISKSFPCDIHQSVLALASLNASLVRESGDGNKIDENLRIEVLLPNGQCREGTLHHYNLHYNVALVSINDKDFHALQQILNLAAGIGGPLIGLEGQVICMNFYDTKIGIPFLPGNLVLAYFERESNVAEVGNGSDPSDAIDWKIGGDDSVKLNMFSSDTSQQFSQKSKGLSEGSNLSKWDVIICCRGDASGQPLSNSNKNLSWLNFELEIYFCLHSFV</sequence>
<dbReference type="Gramene" id="LPERR03G34690.1">
    <property type="protein sequence ID" value="LPERR03G34690.1"/>
    <property type="gene ID" value="LPERR03G34690"/>
</dbReference>
<name>A0A0D9W199_9ORYZ</name>